<accession>A0ABD1RUQ9</accession>
<dbReference type="FunFam" id="3.40.50.720:FF:001289">
    <property type="entry name" value="Os11g0229100 protein"/>
    <property type="match status" value="1"/>
</dbReference>
<keyword evidence="1 2" id="KW-0560">Oxidoreductase</keyword>
<organism evidence="5 6">
    <name type="scientific">Abeliophyllum distichum</name>
    <dbReference type="NCBI Taxonomy" id="126358"/>
    <lineage>
        <taxon>Eukaryota</taxon>
        <taxon>Viridiplantae</taxon>
        <taxon>Streptophyta</taxon>
        <taxon>Embryophyta</taxon>
        <taxon>Tracheophyta</taxon>
        <taxon>Spermatophyta</taxon>
        <taxon>Magnoliopsida</taxon>
        <taxon>eudicotyledons</taxon>
        <taxon>Gunneridae</taxon>
        <taxon>Pentapetalae</taxon>
        <taxon>asterids</taxon>
        <taxon>lamiids</taxon>
        <taxon>Lamiales</taxon>
        <taxon>Oleaceae</taxon>
        <taxon>Forsythieae</taxon>
        <taxon>Abeliophyllum</taxon>
    </lineage>
</organism>
<protein>
    <submittedName>
        <fullName evidence="5">D-isomer specific 2-hydroxyacid dehydrogenase family protein</fullName>
    </submittedName>
</protein>
<dbReference type="EMBL" id="JBFOLK010000008">
    <property type="protein sequence ID" value="KAL2492168.1"/>
    <property type="molecule type" value="Genomic_DNA"/>
</dbReference>
<dbReference type="Gene3D" id="3.40.50.720">
    <property type="entry name" value="NAD(P)-binding Rossmann-like Domain"/>
    <property type="match status" value="2"/>
</dbReference>
<dbReference type="PANTHER" id="PTHR10996:SF270">
    <property type="entry name" value="GLYOXYLATE_HYDROXYPYRUVATE REDUCTASE HPR3-LIKE"/>
    <property type="match status" value="1"/>
</dbReference>
<keyword evidence="6" id="KW-1185">Reference proteome</keyword>
<sequence>MAEEKAQQLPEIIVLGPPAVFGRYEKEFSMKFRILKPLPLSEFLSAHAQNTNAVLCSAAFSLSAAILCHLPSFRLVVTTSAGLNHIDLPECRRRHISVANAPTIFSADIAAGLLLDVMRKITAGNRFVKNGHWRKSGDYVLGFKLGGKRVGIVGLGNIVLEVERRLEAFGCIISYHSREKKSFVPYPFYIDIRELAAHI</sequence>
<evidence type="ECO:0000259" key="4">
    <source>
        <dbReference type="Pfam" id="PF02826"/>
    </source>
</evidence>
<dbReference type="InterPro" id="IPR006140">
    <property type="entry name" value="D-isomer_DH_NAD-bd"/>
</dbReference>
<dbReference type="PANTHER" id="PTHR10996">
    <property type="entry name" value="2-HYDROXYACID DEHYDROGENASE-RELATED"/>
    <property type="match status" value="1"/>
</dbReference>
<feature type="domain" description="D-isomer specific 2-hydroxyacid dehydrogenase NAD-binding" evidence="4">
    <location>
        <begin position="112"/>
        <end position="181"/>
    </location>
</feature>
<feature type="domain" description="D-isomer specific 2-hydroxyacid dehydrogenase catalytic" evidence="3">
    <location>
        <begin position="41"/>
        <end position="110"/>
    </location>
</feature>
<dbReference type="InterPro" id="IPR036291">
    <property type="entry name" value="NAD(P)-bd_dom_sf"/>
</dbReference>
<evidence type="ECO:0000256" key="2">
    <source>
        <dbReference type="RuleBase" id="RU003719"/>
    </source>
</evidence>
<dbReference type="SUPFAM" id="SSF51735">
    <property type="entry name" value="NAD(P)-binding Rossmann-fold domains"/>
    <property type="match status" value="1"/>
</dbReference>
<evidence type="ECO:0000256" key="1">
    <source>
        <dbReference type="ARBA" id="ARBA00023002"/>
    </source>
</evidence>
<dbReference type="GO" id="GO:0016491">
    <property type="term" value="F:oxidoreductase activity"/>
    <property type="evidence" value="ECO:0007669"/>
    <property type="project" value="UniProtKB-KW"/>
</dbReference>
<evidence type="ECO:0000259" key="3">
    <source>
        <dbReference type="Pfam" id="PF00389"/>
    </source>
</evidence>
<evidence type="ECO:0000313" key="6">
    <source>
        <dbReference type="Proteomes" id="UP001604336"/>
    </source>
</evidence>
<dbReference type="Pfam" id="PF02826">
    <property type="entry name" value="2-Hacid_dh_C"/>
    <property type="match status" value="1"/>
</dbReference>
<dbReference type="Pfam" id="PF00389">
    <property type="entry name" value="2-Hacid_dh"/>
    <property type="match status" value="1"/>
</dbReference>
<dbReference type="InterPro" id="IPR050223">
    <property type="entry name" value="D-isomer_2-hydroxyacid_DH"/>
</dbReference>
<name>A0ABD1RUQ9_9LAMI</name>
<dbReference type="SUPFAM" id="SSF52283">
    <property type="entry name" value="Formate/glycerate dehydrogenase catalytic domain-like"/>
    <property type="match status" value="1"/>
</dbReference>
<dbReference type="Proteomes" id="UP001604336">
    <property type="component" value="Unassembled WGS sequence"/>
</dbReference>
<evidence type="ECO:0000313" key="5">
    <source>
        <dbReference type="EMBL" id="KAL2492168.1"/>
    </source>
</evidence>
<comment type="caution">
    <text evidence="5">The sequence shown here is derived from an EMBL/GenBank/DDBJ whole genome shotgun (WGS) entry which is preliminary data.</text>
</comment>
<proteinExistence type="inferred from homology"/>
<dbReference type="AlphaFoldDB" id="A0ABD1RUQ9"/>
<gene>
    <name evidence="5" type="ORF">Adt_27796</name>
</gene>
<reference evidence="6" key="1">
    <citation type="submission" date="2024-07" db="EMBL/GenBank/DDBJ databases">
        <title>Two chromosome-level genome assemblies of Korean endemic species Abeliophyllum distichum and Forsythia ovata (Oleaceae).</title>
        <authorList>
            <person name="Jang H."/>
        </authorList>
    </citation>
    <scope>NUCLEOTIDE SEQUENCE [LARGE SCALE GENOMIC DNA]</scope>
</reference>
<dbReference type="InterPro" id="IPR006139">
    <property type="entry name" value="D-isomer_2_OHA_DH_cat_dom"/>
</dbReference>
<comment type="similarity">
    <text evidence="2">Belongs to the D-isomer specific 2-hydroxyacid dehydrogenase family.</text>
</comment>